<gene>
    <name evidence="3" type="ORF">D9611_002544</name>
</gene>
<dbReference type="Gene3D" id="1.20.58.1070">
    <property type="match status" value="1"/>
</dbReference>
<sequence>MAPSNSKRKRGGDSDEEEASFGKQILPVANLPLDFEGVPVDGMQYLFTVRRDAQRLPGFTRVQNPFSAPEPALPQPGSRQSGGHPAIPSEEWCIILETRFQNLRANLNQPTSHIGPREEPGRRVMPDKKERDLWWAFLEGKPEEEWNLNKKSKKQQQKVQGKRPGHGLRAWADEPEQEEPTQVIIYESSLLNDEGEVEEVLKPDPSELLPTPSGTPAPSDSPDSALDHEPVDSQPISIPREPSVRVLKLIDEPTALHLLMYFTHWINNHVQKSDQGVFPPRNSHARWIFALLSRVDTFVTADDMNLLRNLARACLALLRCLIERQLAPSTSKAAELPDAISKESCWIIISIIVHVWKQKDLWMDAESMLARFPVTPM</sequence>
<keyword evidence="4" id="KW-1185">Reference proteome</keyword>
<dbReference type="OrthoDB" id="428895at2759"/>
<dbReference type="AlphaFoldDB" id="A0A8H5FDN8"/>
<feature type="compositionally biased region" description="Polar residues" evidence="2">
    <location>
        <begin position="212"/>
        <end position="222"/>
    </location>
</feature>
<dbReference type="PRINTS" id="PR02039">
    <property type="entry name" value="SPLICEFRBRR1"/>
</dbReference>
<name>A0A8H5FDN8_9AGAR</name>
<dbReference type="Pfam" id="PF04938">
    <property type="entry name" value="SIP1"/>
    <property type="match status" value="1"/>
</dbReference>
<dbReference type="PANTHER" id="PTHR12794:SF0">
    <property type="entry name" value="GEM-ASSOCIATED PROTEIN 2"/>
    <property type="match status" value="1"/>
</dbReference>
<feature type="compositionally biased region" description="Basic residues" evidence="2">
    <location>
        <begin position="1"/>
        <end position="10"/>
    </location>
</feature>
<dbReference type="GO" id="GO:0000387">
    <property type="term" value="P:spliceosomal snRNP assembly"/>
    <property type="evidence" value="ECO:0007669"/>
    <property type="project" value="InterPro"/>
</dbReference>
<protein>
    <recommendedName>
        <fullName evidence="5">Gem-associated protein 2</fullName>
    </recommendedName>
</protein>
<comment type="similarity">
    <text evidence="1">Belongs to the gemin-2 family.</text>
</comment>
<dbReference type="PANTHER" id="PTHR12794">
    <property type="entry name" value="GEMIN2"/>
    <property type="match status" value="1"/>
</dbReference>
<evidence type="ECO:0000313" key="4">
    <source>
        <dbReference type="Proteomes" id="UP000541558"/>
    </source>
</evidence>
<dbReference type="GO" id="GO:0030532">
    <property type="term" value="C:small nuclear ribonucleoprotein complex"/>
    <property type="evidence" value="ECO:0007669"/>
    <property type="project" value="InterPro"/>
</dbReference>
<dbReference type="Proteomes" id="UP000541558">
    <property type="component" value="Unassembled WGS sequence"/>
</dbReference>
<evidence type="ECO:0008006" key="5">
    <source>
        <dbReference type="Google" id="ProtNLM"/>
    </source>
</evidence>
<feature type="region of interest" description="Disordered" evidence="2">
    <location>
        <begin position="1"/>
        <end position="25"/>
    </location>
</feature>
<proteinExistence type="inferred from homology"/>
<accession>A0A8H5FDN8</accession>
<dbReference type="GO" id="GO:0032797">
    <property type="term" value="C:SMN complex"/>
    <property type="evidence" value="ECO:0007669"/>
    <property type="project" value="TreeGrafter"/>
</dbReference>
<dbReference type="InterPro" id="IPR035426">
    <property type="entry name" value="Gemin2/Brr1"/>
</dbReference>
<organism evidence="3 4">
    <name type="scientific">Ephemerocybe angulata</name>
    <dbReference type="NCBI Taxonomy" id="980116"/>
    <lineage>
        <taxon>Eukaryota</taxon>
        <taxon>Fungi</taxon>
        <taxon>Dikarya</taxon>
        <taxon>Basidiomycota</taxon>
        <taxon>Agaricomycotina</taxon>
        <taxon>Agaricomycetes</taxon>
        <taxon>Agaricomycetidae</taxon>
        <taxon>Agaricales</taxon>
        <taxon>Agaricineae</taxon>
        <taxon>Psathyrellaceae</taxon>
        <taxon>Ephemerocybe</taxon>
    </lineage>
</organism>
<evidence type="ECO:0000256" key="2">
    <source>
        <dbReference type="SAM" id="MobiDB-lite"/>
    </source>
</evidence>
<feature type="region of interest" description="Disordered" evidence="2">
    <location>
        <begin position="60"/>
        <end position="86"/>
    </location>
</feature>
<dbReference type="EMBL" id="JAACJK010000109">
    <property type="protein sequence ID" value="KAF5333325.1"/>
    <property type="molecule type" value="Genomic_DNA"/>
</dbReference>
<feature type="region of interest" description="Disordered" evidence="2">
    <location>
        <begin position="195"/>
        <end position="237"/>
    </location>
</feature>
<evidence type="ECO:0000313" key="3">
    <source>
        <dbReference type="EMBL" id="KAF5333325.1"/>
    </source>
</evidence>
<evidence type="ECO:0000256" key="1">
    <source>
        <dbReference type="ARBA" id="ARBA00025758"/>
    </source>
</evidence>
<feature type="compositionally biased region" description="Basic residues" evidence="2">
    <location>
        <begin position="150"/>
        <end position="166"/>
    </location>
</feature>
<reference evidence="3 4" key="1">
    <citation type="journal article" date="2020" name="ISME J.">
        <title>Uncovering the hidden diversity of litter-decomposition mechanisms in mushroom-forming fungi.</title>
        <authorList>
            <person name="Floudas D."/>
            <person name="Bentzer J."/>
            <person name="Ahren D."/>
            <person name="Johansson T."/>
            <person name="Persson P."/>
            <person name="Tunlid A."/>
        </authorList>
    </citation>
    <scope>NUCLEOTIDE SEQUENCE [LARGE SCALE GENOMIC DNA]</scope>
    <source>
        <strain evidence="3 4">CBS 175.51</strain>
    </source>
</reference>
<dbReference type="InterPro" id="IPR023251">
    <property type="entry name" value="Brr1"/>
</dbReference>
<feature type="region of interest" description="Disordered" evidence="2">
    <location>
        <begin position="147"/>
        <end position="181"/>
    </location>
</feature>
<comment type="caution">
    <text evidence="3">The sequence shown here is derived from an EMBL/GenBank/DDBJ whole genome shotgun (WGS) entry which is preliminary data.</text>
</comment>